<keyword evidence="3" id="KW-1185">Reference proteome</keyword>
<sequence>MSNRGSTSSTNACCCSSNRCRLCHLPQGALLLLLDLLPAADLYTLNTCCCAAAAAFLPRVALQRLQKDFGAYGASPLLPPGTSTPGAAPRHEASATLGTPYRGLPLTQVPPQNPRLVNTHNSRRSSSSISCCCCWAYNAAIEARNAPAEVYRQLCANRAANVQRLEALCHMQQKSSCRRDSSSSCIVAAHPRAPTPRAVQCCAAAATAGESVACRVFFQPQATASAGAASAGSPTAAPVGAFFALESDQLAATCLAPFVFTQRCASSAAATASAESAAASCGADIVEWNLFGTVPKQYQKQQEQRQDSIQETIVAAWDATAKRFIVVQLRPSPTLPKHEPSAVSVEVSNTCAAPVSASRSEGASLDGPSATAETAAAEAAATTASAGLPLSSKWRFISLDAINRSRQRQPVRMQLVQPFCVGAARTQQQGCQQRECAHLVELPALLVGYSDGALSLLQLPQMQEIQLLGRTRGSAYFSEFVDGRGLCRWGDMLLLLQIECHCCSSGASSDTGKDNGLKLHVFLLAVCDIPDLIAEARAKGASKTTDFGAPHVDDAEAEAEDCMAVHIGFSHTRRTSSAGLEAPAPAGAGAAPEEAGPDSVEPSYELQQASGAGTGTQYRPVSEPVVAAVTKVQRHLKHQSLVLPM</sequence>
<dbReference type="InParanoid" id="A0A1D3DB24"/>
<evidence type="ECO:0000313" key="2">
    <source>
        <dbReference type="EMBL" id="OEH80647.1"/>
    </source>
</evidence>
<protein>
    <submittedName>
        <fullName evidence="2">Uncharacterized protein</fullName>
    </submittedName>
</protein>
<gene>
    <name evidence="2" type="ORF">cyc_03483</name>
</gene>
<comment type="caution">
    <text evidence="2">The sequence shown here is derived from an EMBL/GenBank/DDBJ whole genome shotgun (WGS) entry which is preliminary data.</text>
</comment>
<name>A0A1D3DB24_9EIME</name>
<evidence type="ECO:0000313" key="3">
    <source>
        <dbReference type="Proteomes" id="UP000095192"/>
    </source>
</evidence>
<dbReference type="VEuPathDB" id="ToxoDB:cyc_03483"/>
<feature type="compositionally biased region" description="Low complexity" evidence="1">
    <location>
        <begin position="578"/>
        <end position="594"/>
    </location>
</feature>
<dbReference type="VEuPathDB" id="ToxoDB:LOC34620166"/>
<reference evidence="2 3" key="1">
    <citation type="journal article" date="2016" name="BMC Genomics">
        <title>Comparative genomics reveals Cyclospora cayetanensis possesses coccidia-like metabolism and invasion components but unique surface antigens.</title>
        <authorList>
            <person name="Liu S."/>
            <person name="Wang L."/>
            <person name="Zheng H."/>
            <person name="Xu Z."/>
            <person name="Roellig D.M."/>
            <person name="Li N."/>
            <person name="Frace M.A."/>
            <person name="Tang K."/>
            <person name="Arrowood M.J."/>
            <person name="Moss D.M."/>
            <person name="Zhang L."/>
            <person name="Feng Y."/>
            <person name="Xiao L."/>
        </authorList>
    </citation>
    <scope>NUCLEOTIDE SEQUENCE [LARGE SCALE GENOMIC DNA]</scope>
    <source>
        <strain evidence="2 3">CHN_HEN01</strain>
    </source>
</reference>
<evidence type="ECO:0000256" key="1">
    <source>
        <dbReference type="SAM" id="MobiDB-lite"/>
    </source>
</evidence>
<organism evidence="2 3">
    <name type="scientific">Cyclospora cayetanensis</name>
    <dbReference type="NCBI Taxonomy" id="88456"/>
    <lineage>
        <taxon>Eukaryota</taxon>
        <taxon>Sar</taxon>
        <taxon>Alveolata</taxon>
        <taxon>Apicomplexa</taxon>
        <taxon>Conoidasida</taxon>
        <taxon>Coccidia</taxon>
        <taxon>Eucoccidiorida</taxon>
        <taxon>Eimeriorina</taxon>
        <taxon>Eimeriidae</taxon>
        <taxon>Cyclospora</taxon>
    </lineage>
</organism>
<accession>A0A1D3DB24</accession>
<feature type="region of interest" description="Disordered" evidence="1">
    <location>
        <begin position="576"/>
        <end position="602"/>
    </location>
</feature>
<dbReference type="Proteomes" id="UP000095192">
    <property type="component" value="Unassembled WGS sequence"/>
</dbReference>
<dbReference type="EMBL" id="JROU02000023">
    <property type="protein sequence ID" value="OEH80647.1"/>
    <property type="molecule type" value="Genomic_DNA"/>
</dbReference>
<dbReference type="AlphaFoldDB" id="A0A1D3DB24"/>
<proteinExistence type="predicted"/>